<feature type="chain" id="PRO_5012002944" evidence="1">
    <location>
        <begin position="28"/>
        <end position="102"/>
    </location>
</feature>
<gene>
    <name evidence="2" type="ORF">SAMN05444159_7021</name>
</gene>
<evidence type="ECO:0000313" key="3">
    <source>
        <dbReference type="Proteomes" id="UP000189935"/>
    </source>
</evidence>
<sequence length="102" mass="10879">MTHLFQIAAVLTLLFIGANFETGATYAADLPLVSGHARTRMPTSPAPKLNGEMRLEDFARGPHAACTAWTDGCRACARNPDGVFCSNVGFACQASEPHCTRP</sequence>
<dbReference type="OrthoDB" id="8456152at2"/>
<protein>
    <submittedName>
        <fullName evidence="2">Uncharacterized protein</fullName>
    </submittedName>
</protein>
<dbReference type="AlphaFoldDB" id="A0A1M7E345"/>
<feature type="signal peptide" evidence="1">
    <location>
        <begin position="1"/>
        <end position="27"/>
    </location>
</feature>
<evidence type="ECO:0000256" key="1">
    <source>
        <dbReference type="SAM" id="SignalP"/>
    </source>
</evidence>
<evidence type="ECO:0000313" key="2">
    <source>
        <dbReference type="EMBL" id="SHL86175.1"/>
    </source>
</evidence>
<dbReference type="EMBL" id="LT670844">
    <property type="protein sequence ID" value="SHL86175.1"/>
    <property type="molecule type" value="Genomic_DNA"/>
</dbReference>
<keyword evidence="1" id="KW-0732">Signal</keyword>
<accession>A0A1M7E345</accession>
<dbReference type="Proteomes" id="UP000189935">
    <property type="component" value="Chromosome I"/>
</dbReference>
<organism evidence="2 3">
    <name type="scientific">Bradyrhizobium lablabi</name>
    <dbReference type="NCBI Taxonomy" id="722472"/>
    <lineage>
        <taxon>Bacteria</taxon>
        <taxon>Pseudomonadati</taxon>
        <taxon>Pseudomonadota</taxon>
        <taxon>Alphaproteobacteria</taxon>
        <taxon>Hyphomicrobiales</taxon>
        <taxon>Nitrobacteraceae</taxon>
        <taxon>Bradyrhizobium</taxon>
    </lineage>
</organism>
<name>A0A1M7E345_9BRAD</name>
<dbReference type="RefSeq" id="WP_154071601.1">
    <property type="nucleotide sequence ID" value="NZ_LT670844.1"/>
</dbReference>
<proteinExistence type="predicted"/>
<reference evidence="2 3" key="1">
    <citation type="submission" date="2016-11" db="EMBL/GenBank/DDBJ databases">
        <authorList>
            <person name="Jaros S."/>
            <person name="Januszkiewicz K."/>
            <person name="Wedrychowicz H."/>
        </authorList>
    </citation>
    <scope>NUCLEOTIDE SEQUENCE [LARGE SCALE GENOMIC DNA]</scope>
    <source>
        <strain evidence="2 3">GAS499</strain>
    </source>
</reference>